<dbReference type="InterPro" id="IPR023296">
    <property type="entry name" value="Glyco_hydro_beta-prop_sf"/>
</dbReference>
<feature type="chain" id="PRO_5046283066" evidence="1">
    <location>
        <begin position="19"/>
        <end position="346"/>
    </location>
</feature>
<dbReference type="PANTHER" id="PTHR43301:SF3">
    <property type="entry name" value="ARABINAN ENDO-1,5-ALPHA-L-ARABINOSIDASE A-RELATED"/>
    <property type="match status" value="1"/>
</dbReference>
<evidence type="ECO:0000256" key="1">
    <source>
        <dbReference type="SAM" id="SignalP"/>
    </source>
</evidence>
<sequence length="346" mass="39917">MRYRYTLFLMLLLTHLYAQQPVPSESDMAAYLMVYFKDDTHSVHFALSKDGYTFSDVNQGNPVIAGDSIAEQKGIRDPYITRGPDGYFYMAMTDLHIFGQQKGYRSTEWERDGREFGWGNNKNLVLMKSPDLIHWTHTLIAVDQAFPGWEGIGCAWAPQLIYDEQNEQMMVYFTLRFRNGLSQMYYSFLNKECTAMDSPPRLLFQHPQYNIANIDGDITRVNDQFHLFYVSHDGIPGIKQAVSNSLVGAYAYDPSWYDPEPQACEAPTVWKRIGEEKWVLMYDIYGINPHNFGFSETQDFKTFTNLGRFNEGAMKTTNFVSPKHGAVIHLTAAEATQLENYWQHES</sequence>
<dbReference type="CDD" id="cd08983">
    <property type="entry name" value="GH43_Bt3655-like"/>
    <property type="match status" value="1"/>
</dbReference>
<dbReference type="SUPFAM" id="SSF75005">
    <property type="entry name" value="Arabinanase/levansucrase/invertase"/>
    <property type="match status" value="1"/>
</dbReference>
<gene>
    <name evidence="2" type="ORF">ACFSQ6_14800</name>
</gene>
<dbReference type="GO" id="GO:0016787">
    <property type="term" value="F:hydrolase activity"/>
    <property type="evidence" value="ECO:0007669"/>
    <property type="project" value="UniProtKB-KW"/>
</dbReference>
<dbReference type="PANTHER" id="PTHR43301">
    <property type="entry name" value="ARABINAN ENDO-1,5-ALPHA-L-ARABINOSIDASE"/>
    <property type="match status" value="1"/>
</dbReference>
<dbReference type="EMBL" id="JBHUMB010000014">
    <property type="protein sequence ID" value="MFD2744664.1"/>
    <property type="molecule type" value="Genomic_DNA"/>
</dbReference>
<keyword evidence="2" id="KW-0378">Hydrolase</keyword>
<evidence type="ECO:0000313" key="2">
    <source>
        <dbReference type="EMBL" id="MFD2744664.1"/>
    </source>
</evidence>
<dbReference type="Proteomes" id="UP001597418">
    <property type="component" value="Unassembled WGS sequence"/>
</dbReference>
<accession>A0ABW5UFF5</accession>
<dbReference type="InterPro" id="IPR050727">
    <property type="entry name" value="GH43_arabinanases"/>
</dbReference>
<keyword evidence="3" id="KW-1185">Reference proteome</keyword>
<feature type="signal peptide" evidence="1">
    <location>
        <begin position="1"/>
        <end position="18"/>
    </location>
</feature>
<dbReference type="Gene3D" id="2.115.10.20">
    <property type="entry name" value="Glycosyl hydrolase domain, family 43"/>
    <property type="match status" value="2"/>
</dbReference>
<comment type="caution">
    <text evidence="2">The sequence shown here is derived from an EMBL/GenBank/DDBJ whole genome shotgun (WGS) entry which is preliminary data.</text>
</comment>
<evidence type="ECO:0000313" key="3">
    <source>
        <dbReference type="Proteomes" id="UP001597418"/>
    </source>
</evidence>
<protein>
    <submittedName>
        <fullName evidence="2">Glycoside hydrolase family 43 protein</fullName>
    </submittedName>
</protein>
<keyword evidence="1" id="KW-0732">Signal</keyword>
<name>A0ABW5UFF5_9SPHI</name>
<dbReference type="RefSeq" id="WP_156472396.1">
    <property type="nucleotide sequence ID" value="NZ_JBHUMB010000014.1"/>
</dbReference>
<proteinExistence type="predicted"/>
<organism evidence="2 3">
    <name type="scientific">Sphingobacterium populi</name>
    <dbReference type="NCBI Taxonomy" id="1812824"/>
    <lineage>
        <taxon>Bacteria</taxon>
        <taxon>Pseudomonadati</taxon>
        <taxon>Bacteroidota</taxon>
        <taxon>Sphingobacteriia</taxon>
        <taxon>Sphingobacteriales</taxon>
        <taxon>Sphingobacteriaceae</taxon>
        <taxon>Sphingobacterium</taxon>
    </lineage>
</organism>
<reference evidence="3" key="1">
    <citation type="journal article" date="2019" name="Int. J. Syst. Evol. Microbiol.">
        <title>The Global Catalogue of Microorganisms (GCM) 10K type strain sequencing project: providing services to taxonomists for standard genome sequencing and annotation.</title>
        <authorList>
            <consortium name="The Broad Institute Genomics Platform"/>
            <consortium name="The Broad Institute Genome Sequencing Center for Infectious Disease"/>
            <person name="Wu L."/>
            <person name="Ma J."/>
        </authorList>
    </citation>
    <scope>NUCLEOTIDE SEQUENCE [LARGE SCALE GENOMIC DNA]</scope>
    <source>
        <strain evidence="3">KCTC 42247</strain>
    </source>
</reference>